<evidence type="ECO:0000256" key="1">
    <source>
        <dbReference type="ARBA" id="ARBA00004370"/>
    </source>
</evidence>
<dbReference type="PRINTS" id="PR00811">
    <property type="entry name" value="BCTERIALGSPD"/>
</dbReference>
<dbReference type="Gene3D" id="3.30.1370.120">
    <property type="match status" value="1"/>
</dbReference>
<reference evidence="8 9" key="1">
    <citation type="journal article" date="2016" name="Nat. Commun.">
        <title>Thousands of microbial genomes shed light on interconnected biogeochemical processes in an aquifer system.</title>
        <authorList>
            <person name="Anantharaman K."/>
            <person name="Brown C.T."/>
            <person name="Hug L.A."/>
            <person name="Sharon I."/>
            <person name="Castelle C.J."/>
            <person name="Probst A.J."/>
            <person name="Thomas B.C."/>
            <person name="Singh A."/>
            <person name="Wilkins M.J."/>
            <person name="Karaoz U."/>
            <person name="Brodie E.L."/>
            <person name="Williams K.H."/>
            <person name="Hubbard S.S."/>
            <person name="Banfield J.F."/>
        </authorList>
    </citation>
    <scope>NUCLEOTIDE SEQUENCE [LARGE SCALE GENOMIC DNA]</scope>
</reference>
<sequence>MIRIILLFVIWGLMIGYSPADASVMKQIDFEDAPIVGVIQTLAKSAGFDLVMAGEQTYLQNKKATIHLKEIEPGEAIELILRTNGFNYEKKGKAILISALPQDLNGSAYKTITENIKLKHLTASRTAELLGKLFPTVLFQPGSRANSLVIRGREGELEEIRRLVAEIDKSTPQVLIEGRVVELASSDSAKIGISYNNGIVKFVTNKDSKKTSLAENLYSTLNALLAEGRANIIASPRIATLDNQEALINIGSRIPYAVPVTSGTTTQWTVDYIDAGVKLKIIPQLGQDGDITTFIQPEVSSISEWRTTPAGDFPVISTRNASSTVRIKNGETIIIGGLLSEGERENISRVPILGYLPLVGFIFSNRSVEKEKTEIVFLITPYII</sequence>
<comment type="caution">
    <text evidence="8">The sequence shown here is derived from an EMBL/GenBank/DDBJ whole genome shotgun (WGS) entry which is preliminary data.</text>
</comment>
<dbReference type="PANTHER" id="PTHR30332:SF17">
    <property type="entry name" value="TYPE IV PILIATION SYSTEM PROTEIN DR_0774-RELATED"/>
    <property type="match status" value="1"/>
</dbReference>
<gene>
    <name evidence="8" type="ORF">A2311_04565</name>
</gene>
<dbReference type="EMBL" id="MEUF01000026">
    <property type="protein sequence ID" value="OGC35502.1"/>
    <property type="molecule type" value="Genomic_DNA"/>
</dbReference>
<evidence type="ECO:0000256" key="4">
    <source>
        <dbReference type="RuleBase" id="RU004003"/>
    </source>
</evidence>
<dbReference type="Proteomes" id="UP000178951">
    <property type="component" value="Unassembled WGS sequence"/>
</dbReference>
<feature type="domain" description="Type II/III secretion system secretin-like" evidence="6">
    <location>
        <begin position="224"/>
        <end position="384"/>
    </location>
</feature>
<proteinExistence type="inferred from homology"/>
<evidence type="ECO:0000313" key="9">
    <source>
        <dbReference type="Proteomes" id="UP000178951"/>
    </source>
</evidence>
<evidence type="ECO:0000259" key="6">
    <source>
        <dbReference type="Pfam" id="PF00263"/>
    </source>
</evidence>
<evidence type="ECO:0000256" key="5">
    <source>
        <dbReference type="RuleBase" id="RU004004"/>
    </source>
</evidence>
<evidence type="ECO:0000259" key="7">
    <source>
        <dbReference type="Pfam" id="PF03958"/>
    </source>
</evidence>
<feature type="domain" description="NolW-like" evidence="7">
    <location>
        <begin position="114"/>
        <end position="173"/>
    </location>
</feature>
<keyword evidence="3" id="KW-0472">Membrane</keyword>
<dbReference type="Pfam" id="PF03958">
    <property type="entry name" value="Secretin_N"/>
    <property type="match status" value="1"/>
</dbReference>
<dbReference type="InterPro" id="IPR004846">
    <property type="entry name" value="T2SS/T3SS_dom"/>
</dbReference>
<dbReference type="InterPro" id="IPR005644">
    <property type="entry name" value="NolW-like"/>
</dbReference>
<dbReference type="AlphaFoldDB" id="A0A1F4TS18"/>
<keyword evidence="2" id="KW-0732">Signal</keyword>
<evidence type="ECO:0000313" key="8">
    <source>
        <dbReference type="EMBL" id="OGC35502.1"/>
    </source>
</evidence>
<dbReference type="Gene3D" id="3.30.1370.130">
    <property type="match status" value="1"/>
</dbReference>
<comment type="subcellular location">
    <subcellularLocation>
        <location evidence="5">Cell outer membrane</location>
    </subcellularLocation>
    <subcellularLocation>
        <location evidence="1">Membrane</location>
    </subcellularLocation>
</comment>
<evidence type="ECO:0008006" key="10">
    <source>
        <dbReference type="Google" id="ProtNLM"/>
    </source>
</evidence>
<dbReference type="Pfam" id="PF00263">
    <property type="entry name" value="Secretin"/>
    <property type="match status" value="1"/>
</dbReference>
<evidence type="ECO:0000256" key="2">
    <source>
        <dbReference type="ARBA" id="ARBA00022729"/>
    </source>
</evidence>
<keyword evidence="5" id="KW-0813">Transport</keyword>
<dbReference type="STRING" id="1802583.A2311_04565"/>
<dbReference type="InterPro" id="IPR038591">
    <property type="entry name" value="NolW-like_sf"/>
</dbReference>
<protein>
    <recommendedName>
        <fullName evidence="10">Secretin/TonB short N-terminal domain-containing protein</fullName>
    </recommendedName>
</protein>
<comment type="similarity">
    <text evidence="4">Belongs to the bacterial secretin family.</text>
</comment>
<dbReference type="InterPro" id="IPR001775">
    <property type="entry name" value="GspD/PilQ"/>
</dbReference>
<dbReference type="PANTHER" id="PTHR30332">
    <property type="entry name" value="PROBABLE GENERAL SECRETION PATHWAY PROTEIN D"/>
    <property type="match status" value="1"/>
</dbReference>
<dbReference type="GO" id="GO:0009279">
    <property type="term" value="C:cell outer membrane"/>
    <property type="evidence" value="ECO:0007669"/>
    <property type="project" value="UniProtKB-SubCell"/>
</dbReference>
<name>A0A1F4TS18_UNCSA</name>
<dbReference type="GO" id="GO:0015627">
    <property type="term" value="C:type II protein secretion system complex"/>
    <property type="evidence" value="ECO:0007669"/>
    <property type="project" value="TreeGrafter"/>
</dbReference>
<organism evidence="8 9">
    <name type="scientific">candidate division WOR-1 bacterium RIFOXYB2_FULL_48_7</name>
    <dbReference type="NCBI Taxonomy" id="1802583"/>
    <lineage>
        <taxon>Bacteria</taxon>
        <taxon>Bacillati</taxon>
        <taxon>Saganbacteria</taxon>
    </lineage>
</organism>
<dbReference type="InterPro" id="IPR050810">
    <property type="entry name" value="Bact_Secretion_Sys_Channel"/>
</dbReference>
<evidence type="ECO:0000256" key="3">
    <source>
        <dbReference type="ARBA" id="ARBA00023136"/>
    </source>
</evidence>
<dbReference type="GO" id="GO:0009306">
    <property type="term" value="P:protein secretion"/>
    <property type="evidence" value="ECO:0007669"/>
    <property type="project" value="InterPro"/>
</dbReference>
<accession>A0A1F4TS18</accession>